<dbReference type="EMBL" id="VDCQ01000091">
    <property type="protein sequence ID" value="TNJ59628.1"/>
    <property type="molecule type" value="Genomic_DNA"/>
</dbReference>
<dbReference type="AlphaFoldDB" id="A0A5C4SYZ2"/>
<evidence type="ECO:0000313" key="5">
    <source>
        <dbReference type="Proteomes" id="UP000307943"/>
    </source>
</evidence>
<evidence type="ECO:0000313" key="4">
    <source>
        <dbReference type="EMBL" id="TNJ59628.1"/>
    </source>
</evidence>
<dbReference type="InterPro" id="IPR001647">
    <property type="entry name" value="HTH_TetR"/>
</dbReference>
<dbReference type="PANTHER" id="PTHR30055:SF222">
    <property type="entry name" value="REGULATORY PROTEIN"/>
    <property type="match status" value="1"/>
</dbReference>
<name>A0A5C4SYZ2_9BACL</name>
<protein>
    <submittedName>
        <fullName evidence="4">TetR/AcrR family transcriptional regulator</fullName>
    </submittedName>
</protein>
<dbReference type="Gene3D" id="1.10.357.10">
    <property type="entry name" value="Tetracycline Repressor, domain 2"/>
    <property type="match status" value="1"/>
</dbReference>
<proteinExistence type="predicted"/>
<reference evidence="4 5" key="1">
    <citation type="submission" date="2019-05" db="EMBL/GenBank/DDBJ databases">
        <title>We sequenced the genome of Paenibacillus hemerocallicola KCTC 33185 for further insight into its adaptation and study the phylogeny of Paenibacillus.</title>
        <authorList>
            <person name="Narsing Rao M.P."/>
        </authorList>
    </citation>
    <scope>NUCLEOTIDE SEQUENCE [LARGE SCALE GENOMIC DNA]</scope>
    <source>
        <strain evidence="4 5">KCTC 33185</strain>
    </source>
</reference>
<dbReference type="InterPro" id="IPR036271">
    <property type="entry name" value="Tet_transcr_reg_TetR-rel_C_sf"/>
</dbReference>
<evidence type="ECO:0000259" key="3">
    <source>
        <dbReference type="PROSITE" id="PS50977"/>
    </source>
</evidence>
<evidence type="ECO:0000256" key="2">
    <source>
        <dbReference type="PROSITE-ProRule" id="PRU00335"/>
    </source>
</evidence>
<keyword evidence="5" id="KW-1185">Reference proteome</keyword>
<organism evidence="4 5">
    <name type="scientific">Paenibacillus hemerocallicola</name>
    <dbReference type="NCBI Taxonomy" id="1172614"/>
    <lineage>
        <taxon>Bacteria</taxon>
        <taxon>Bacillati</taxon>
        <taxon>Bacillota</taxon>
        <taxon>Bacilli</taxon>
        <taxon>Bacillales</taxon>
        <taxon>Paenibacillaceae</taxon>
        <taxon>Paenibacillus</taxon>
    </lineage>
</organism>
<feature type="DNA-binding region" description="H-T-H motif" evidence="2">
    <location>
        <begin position="46"/>
        <end position="65"/>
    </location>
</feature>
<feature type="domain" description="HTH tetR-type" evidence="3">
    <location>
        <begin position="23"/>
        <end position="83"/>
    </location>
</feature>
<dbReference type="PANTHER" id="PTHR30055">
    <property type="entry name" value="HTH-TYPE TRANSCRIPTIONAL REGULATOR RUTR"/>
    <property type="match status" value="1"/>
</dbReference>
<dbReference type="GO" id="GO:0006355">
    <property type="term" value="P:regulation of DNA-templated transcription"/>
    <property type="evidence" value="ECO:0007669"/>
    <property type="project" value="UniProtKB-ARBA"/>
</dbReference>
<dbReference type="RefSeq" id="WP_139607287.1">
    <property type="nucleotide sequence ID" value="NZ_VDCQ01000091.1"/>
</dbReference>
<dbReference type="PROSITE" id="PS50977">
    <property type="entry name" value="HTH_TETR_2"/>
    <property type="match status" value="1"/>
</dbReference>
<dbReference type="GO" id="GO:0003677">
    <property type="term" value="F:DNA binding"/>
    <property type="evidence" value="ECO:0007669"/>
    <property type="project" value="UniProtKB-UniRule"/>
</dbReference>
<dbReference type="Proteomes" id="UP000307943">
    <property type="component" value="Unassembled WGS sequence"/>
</dbReference>
<keyword evidence="1 2" id="KW-0238">DNA-binding</keyword>
<accession>A0A5C4SYZ2</accession>
<dbReference type="Pfam" id="PF00440">
    <property type="entry name" value="TetR_N"/>
    <property type="match status" value="1"/>
</dbReference>
<dbReference type="InterPro" id="IPR050109">
    <property type="entry name" value="HTH-type_TetR-like_transc_reg"/>
</dbReference>
<gene>
    <name evidence="4" type="ORF">FE784_37015</name>
</gene>
<dbReference type="SUPFAM" id="SSF48498">
    <property type="entry name" value="Tetracyclin repressor-like, C-terminal domain"/>
    <property type="match status" value="1"/>
</dbReference>
<comment type="caution">
    <text evidence="4">The sequence shown here is derived from an EMBL/GenBank/DDBJ whole genome shotgun (WGS) entry which is preliminary data.</text>
</comment>
<evidence type="ECO:0000256" key="1">
    <source>
        <dbReference type="ARBA" id="ARBA00023125"/>
    </source>
</evidence>
<dbReference type="SUPFAM" id="SSF46689">
    <property type="entry name" value="Homeodomain-like"/>
    <property type="match status" value="1"/>
</dbReference>
<dbReference type="PRINTS" id="PR00455">
    <property type="entry name" value="HTHTETR"/>
</dbReference>
<sequence>MTGEIEPWMEELLEAGATDGKMTEKQKRIFESAIEVFAEKGYAASSTSEIAQRAGVAEGTIFRHYKTKKELLLSIVTPAMVKLMAPFVLREFGEVLKKEYSSYDQFLRAMIENRIAFLHKNKRLLKIIVQEIPFHPDLQEQFKSVVLSQVIERLGRVIDKFKADGKLVDWPATTIMRLSGSAIMGYVLTREFYGLREGAVWDDERELEATIAFVMKGLAP</sequence>
<dbReference type="OrthoDB" id="9780824at2"/>
<dbReference type="InterPro" id="IPR009057">
    <property type="entry name" value="Homeodomain-like_sf"/>
</dbReference>